<feature type="compositionally biased region" description="Polar residues" evidence="1">
    <location>
        <begin position="16"/>
        <end position="37"/>
    </location>
</feature>
<feature type="compositionally biased region" description="Polar residues" evidence="1">
    <location>
        <begin position="79"/>
        <end position="88"/>
    </location>
</feature>
<dbReference type="Proteomes" id="UP001150062">
    <property type="component" value="Unassembled WGS sequence"/>
</dbReference>
<feature type="region of interest" description="Disordered" evidence="1">
    <location>
        <begin position="1"/>
        <end position="42"/>
    </location>
</feature>
<proteinExistence type="predicted"/>
<feature type="region of interest" description="Disordered" evidence="1">
    <location>
        <begin position="297"/>
        <end position="430"/>
    </location>
</feature>
<evidence type="ECO:0000313" key="3">
    <source>
        <dbReference type="Proteomes" id="UP001150062"/>
    </source>
</evidence>
<name>A0ABQ8Z6J8_9EUKA</name>
<keyword evidence="3" id="KW-1185">Reference proteome</keyword>
<organism evidence="2 3">
    <name type="scientific">Anaeramoeba flamelloides</name>
    <dbReference type="NCBI Taxonomy" id="1746091"/>
    <lineage>
        <taxon>Eukaryota</taxon>
        <taxon>Metamonada</taxon>
        <taxon>Anaeramoebidae</taxon>
        <taxon>Anaeramoeba</taxon>
    </lineage>
</organism>
<feature type="compositionally biased region" description="Basic and acidic residues" evidence="1">
    <location>
        <begin position="91"/>
        <end position="101"/>
    </location>
</feature>
<accession>A0ABQ8Z6J8</accession>
<feature type="compositionally biased region" description="Polar residues" evidence="1">
    <location>
        <begin position="369"/>
        <end position="381"/>
    </location>
</feature>
<protein>
    <submittedName>
        <fullName evidence="2">Uncharacterized protein</fullName>
    </submittedName>
</protein>
<feature type="compositionally biased region" description="Low complexity" evidence="1">
    <location>
        <begin position="388"/>
        <end position="401"/>
    </location>
</feature>
<gene>
    <name evidence="2" type="ORF">M0813_14191</name>
</gene>
<sequence length="692" mass="80612">MTSNNLKNSIERSKSDVNNNHQTASTQDNQKIQQKRSTSQKEKMVFFEENSTSITQNIGSHQTSNNDLINEIRKKEKNQQNSLALQKTKTTHMDTPPKNDEGENSPFHNHNISLDQKPPLNPKENSSPILKKLNNPGKEKSLNKQVLKTPLFHQFKNNTTISPRYPLSTHTPSNDIIVIDSNDEKTLKLYTDQLRLEDAKAIERLKNKFYKFGLLFNGESNRVDIAISLLEEINILPKGNSIFNLTKSISNFSIIHAGLCHPKIRPIFEADEIMSLLDFCKNRLVFNCRERHNEIKRKRDRNQLGETNIHHNHSSKKKNKETNITPPPKKEDLNIKKKLPKTDSGSENGSGVNYNDYDFEAESDDDSNDLNFQDLSEISSMESDEQTKYYSKQQNQKNTKTTFKKKRKSKQTPTKKTNKKEKKYSKKRKSKIIDLEDSPSMCPYCYEPKDVKGHPLECTKLQSIIKTELQKHKFSYIITKLNVQTCLEGKEVIDLFIDNSKCKATTVLKKYFDILSNNTGKKSKVGYEGRIVKNKHLKILIQNQQKRKKTLFENIDPQNPESQFFSKEKNSEKKLKNTLKLLILKTLGLYQRRSKLPSGMFRMIKKYIQVLIANEEQSQSQKNKTYNHENFIFKIEQKAYKIDIDSDEFKIIKQRIKKILKLKKFHNNSKKRINKFKQSKLNKNIFLTNNFI</sequence>
<feature type="compositionally biased region" description="Basic residues" evidence="1">
    <location>
        <begin position="416"/>
        <end position="430"/>
    </location>
</feature>
<feature type="compositionally biased region" description="Acidic residues" evidence="1">
    <location>
        <begin position="357"/>
        <end position="368"/>
    </location>
</feature>
<feature type="compositionally biased region" description="Polar residues" evidence="1">
    <location>
        <begin position="343"/>
        <end position="353"/>
    </location>
</feature>
<dbReference type="EMBL" id="JAOAOG010000045">
    <property type="protein sequence ID" value="KAJ6252340.1"/>
    <property type="molecule type" value="Genomic_DNA"/>
</dbReference>
<feature type="region of interest" description="Disordered" evidence="1">
    <location>
        <begin position="76"/>
        <end position="142"/>
    </location>
</feature>
<evidence type="ECO:0000256" key="1">
    <source>
        <dbReference type="SAM" id="MobiDB-lite"/>
    </source>
</evidence>
<feature type="compositionally biased region" description="Basic residues" evidence="1">
    <location>
        <begin position="310"/>
        <end position="319"/>
    </location>
</feature>
<comment type="caution">
    <text evidence="2">The sequence shown here is derived from an EMBL/GenBank/DDBJ whole genome shotgun (WGS) entry which is preliminary data.</text>
</comment>
<reference evidence="2" key="1">
    <citation type="submission" date="2022-08" db="EMBL/GenBank/DDBJ databases">
        <title>Novel sulfate-reducing endosymbionts in the free-living metamonad Anaeramoeba.</title>
        <authorList>
            <person name="Jerlstrom-Hultqvist J."/>
            <person name="Cepicka I."/>
            <person name="Gallot-Lavallee L."/>
            <person name="Salas-Leiva D."/>
            <person name="Curtis B.A."/>
            <person name="Zahonova K."/>
            <person name="Pipaliya S."/>
            <person name="Dacks J."/>
            <person name="Roger A.J."/>
        </authorList>
    </citation>
    <scope>NUCLEOTIDE SEQUENCE</scope>
    <source>
        <strain evidence="2">Schooner1</strain>
    </source>
</reference>
<evidence type="ECO:0000313" key="2">
    <source>
        <dbReference type="EMBL" id="KAJ6252340.1"/>
    </source>
</evidence>